<reference evidence="4" key="1">
    <citation type="journal article" date="2019" name="Int. J. Syst. Evol. Microbiol.">
        <title>The Global Catalogue of Microorganisms (GCM) 10K type strain sequencing project: providing services to taxonomists for standard genome sequencing and annotation.</title>
        <authorList>
            <consortium name="The Broad Institute Genomics Platform"/>
            <consortium name="The Broad Institute Genome Sequencing Center for Infectious Disease"/>
            <person name="Wu L."/>
            <person name="Ma J."/>
        </authorList>
    </citation>
    <scope>NUCLEOTIDE SEQUENCE [LARGE SCALE GENOMIC DNA]</scope>
    <source>
        <strain evidence="4">IBRC-M 10813</strain>
    </source>
</reference>
<dbReference type="RefSeq" id="WP_380706193.1">
    <property type="nucleotide sequence ID" value="NZ_JBHSAP010000018.1"/>
</dbReference>
<protein>
    <recommendedName>
        <fullName evidence="5">Stage II sporulation protein B</fullName>
    </recommendedName>
</protein>
<comment type="caution">
    <text evidence="3">The sequence shown here is derived from an EMBL/GenBank/DDBJ whole genome shotgun (WGS) entry which is preliminary data.</text>
</comment>
<keyword evidence="2" id="KW-0812">Transmembrane</keyword>
<name>A0ABV8JKR5_9BACL</name>
<evidence type="ECO:0000313" key="3">
    <source>
        <dbReference type="EMBL" id="MFC4078385.1"/>
    </source>
</evidence>
<keyword evidence="4" id="KW-1185">Reference proteome</keyword>
<keyword evidence="2" id="KW-1133">Transmembrane helix</keyword>
<feature type="region of interest" description="Disordered" evidence="1">
    <location>
        <begin position="21"/>
        <end position="53"/>
    </location>
</feature>
<evidence type="ECO:0008006" key="5">
    <source>
        <dbReference type="Google" id="ProtNLM"/>
    </source>
</evidence>
<evidence type="ECO:0000256" key="1">
    <source>
        <dbReference type="SAM" id="MobiDB-lite"/>
    </source>
</evidence>
<dbReference type="Proteomes" id="UP001595843">
    <property type="component" value="Unassembled WGS sequence"/>
</dbReference>
<keyword evidence="2" id="KW-0472">Membrane</keyword>
<feature type="compositionally biased region" description="Basic and acidic residues" evidence="1">
    <location>
        <begin position="28"/>
        <end position="53"/>
    </location>
</feature>
<dbReference type="EMBL" id="JBHSAP010000018">
    <property type="protein sequence ID" value="MFC4078385.1"/>
    <property type="molecule type" value="Genomic_DNA"/>
</dbReference>
<sequence length="356" mass="38993">MEKPRITVRLNGLATHPSQKIAGLSCNSKEKEGLETVAKPEGRERGTREPDRARTPWTVLEVDEEGIEWGSPYSRKRSTQGKKAVGALLLSIGAAVMIGTLMGVVVLSLFFPEGSDSSAGSIDSHLKTVPSEVEKEIAGKKKESKQEIPTVTIPKLTAVLVQGGTFQEKAGAGKTVMNQRTQGLAAVMTDKAPYRIYQGAALNKGEAQKLSAGFKEKKGEVYYKDIQLGKDVPLPKGAETAWKKDLPTALREGNRIFTTMAKLTVKGVSSPGTDLDFQSARKDVNQAYTRFSKVRDSVEKGLSDQTMADWIQMVRAMDLVVQSTQTEKPNKTVLWQIQEGLVRYALAYEKFIETLS</sequence>
<accession>A0ABV8JKR5</accession>
<evidence type="ECO:0000256" key="2">
    <source>
        <dbReference type="SAM" id="Phobius"/>
    </source>
</evidence>
<evidence type="ECO:0000313" key="4">
    <source>
        <dbReference type="Proteomes" id="UP001595843"/>
    </source>
</evidence>
<organism evidence="3 4">
    <name type="scientific">Salinithrix halophila</name>
    <dbReference type="NCBI Taxonomy" id="1485204"/>
    <lineage>
        <taxon>Bacteria</taxon>
        <taxon>Bacillati</taxon>
        <taxon>Bacillota</taxon>
        <taxon>Bacilli</taxon>
        <taxon>Bacillales</taxon>
        <taxon>Thermoactinomycetaceae</taxon>
        <taxon>Salinithrix</taxon>
    </lineage>
</organism>
<feature type="transmembrane region" description="Helical" evidence="2">
    <location>
        <begin position="84"/>
        <end position="111"/>
    </location>
</feature>
<gene>
    <name evidence="3" type="ORF">ACFOUO_16425</name>
</gene>
<proteinExistence type="predicted"/>